<comment type="caution">
    <text evidence="7">The sequence shown here is derived from an EMBL/GenBank/DDBJ whole genome shotgun (WGS) entry which is preliminary data.</text>
</comment>
<evidence type="ECO:0000256" key="2">
    <source>
        <dbReference type="ARBA" id="ARBA00061115"/>
    </source>
</evidence>
<dbReference type="Gene3D" id="1.10.287.1080">
    <property type="entry name" value="MazG-like"/>
    <property type="match status" value="2"/>
</dbReference>
<dbReference type="CDD" id="cd11528">
    <property type="entry name" value="NTP-PPase_MazG_Nterm"/>
    <property type="match status" value="1"/>
</dbReference>
<dbReference type="FunFam" id="1.10.287.1080:FF:000003">
    <property type="entry name" value="Nucleoside triphosphate pyrophosphohydrolase"/>
    <property type="match status" value="1"/>
</dbReference>
<dbReference type="Proteomes" id="UP000823619">
    <property type="component" value="Unassembled WGS sequence"/>
</dbReference>
<reference evidence="7" key="1">
    <citation type="submission" date="2020-10" db="EMBL/GenBank/DDBJ databases">
        <authorList>
            <person name="Gilroy R."/>
        </authorList>
    </citation>
    <scope>NUCLEOTIDE SEQUENCE</scope>
    <source>
        <strain evidence="7">D5-748</strain>
    </source>
</reference>
<dbReference type="PANTHER" id="PTHR30522:SF0">
    <property type="entry name" value="NUCLEOSIDE TRIPHOSPHATE PYROPHOSPHOHYDROLASE"/>
    <property type="match status" value="1"/>
</dbReference>
<evidence type="ECO:0000256" key="3">
    <source>
        <dbReference type="ARBA" id="ARBA00066372"/>
    </source>
</evidence>
<protein>
    <recommendedName>
        <fullName evidence="4">Nucleoside triphosphate pyrophosphohydrolase</fullName>
        <ecNumber evidence="3">3.6.1.8</ecNumber>
    </recommendedName>
</protein>
<dbReference type="Pfam" id="PF03819">
    <property type="entry name" value="MazG"/>
    <property type="match status" value="2"/>
</dbReference>
<dbReference type="GO" id="GO:0006203">
    <property type="term" value="P:dGTP catabolic process"/>
    <property type="evidence" value="ECO:0007669"/>
    <property type="project" value="TreeGrafter"/>
</dbReference>
<comment type="catalytic activity">
    <reaction evidence="1">
        <text>ATP + H2O = AMP + diphosphate + H(+)</text>
        <dbReference type="Rhea" id="RHEA:14245"/>
        <dbReference type="ChEBI" id="CHEBI:15377"/>
        <dbReference type="ChEBI" id="CHEBI:15378"/>
        <dbReference type="ChEBI" id="CHEBI:30616"/>
        <dbReference type="ChEBI" id="CHEBI:33019"/>
        <dbReference type="ChEBI" id="CHEBI:456215"/>
        <dbReference type="EC" id="3.6.1.8"/>
    </reaction>
</comment>
<organism evidence="7 8">
    <name type="scientific">Candidatus Cryptobacteroides merdavium</name>
    <dbReference type="NCBI Taxonomy" id="2840769"/>
    <lineage>
        <taxon>Bacteria</taxon>
        <taxon>Pseudomonadati</taxon>
        <taxon>Bacteroidota</taxon>
        <taxon>Bacteroidia</taxon>
        <taxon>Bacteroidales</taxon>
        <taxon>Candidatus Cryptobacteroides</taxon>
    </lineage>
</organism>
<proteinExistence type="inferred from homology"/>
<dbReference type="AlphaFoldDB" id="A0A9D9EBH4"/>
<gene>
    <name evidence="7" type="primary">mazG</name>
    <name evidence="7" type="ORF">IAC23_03155</name>
</gene>
<dbReference type="NCBIfam" id="TIGR00444">
    <property type="entry name" value="mazG"/>
    <property type="match status" value="1"/>
</dbReference>
<dbReference type="GO" id="GO:0046081">
    <property type="term" value="P:dUTP catabolic process"/>
    <property type="evidence" value="ECO:0007669"/>
    <property type="project" value="TreeGrafter"/>
</dbReference>
<accession>A0A9D9EBH4</accession>
<dbReference type="GO" id="GO:0046047">
    <property type="term" value="P:TTP catabolic process"/>
    <property type="evidence" value="ECO:0007669"/>
    <property type="project" value="TreeGrafter"/>
</dbReference>
<sequence>MKSREEKLAAFGRILDILDELRVKCPWDREQTTESLRPQTIEEVYELSDAILKGDDHNISKELGDVLLHVLFYAKIGEEKGTYDIVDVINFLCDKLIYRHPHVFSSTEVADSAEVVKNWEMLKMKEKDGNKRVLSGVPDTLPPLLKAYRMQDKARGVGFDWEEKSQVWDKVKEELREYQAELDAMEKAQDGESRKAAYDRAENELGDYLFAVVNAARLYGLNPDTALERTCAKFKRRFTYLEEHTIRQGRSLKDMTLAEMDELWDEAKAKEKE</sequence>
<name>A0A9D9EBH4_9BACT</name>
<comment type="similarity">
    <text evidence="2">Belongs to the nucleoside triphosphate pyrophosphohydrolase family.</text>
</comment>
<evidence type="ECO:0000256" key="4">
    <source>
        <dbReference type="ARBA" id="ARBA00074799"/>
    </source>
</evidence>
<dbReference type="GO" id="GO:0006950">
    <property type="term" value="P:response to stress"/>
    <property type="evidence" value="ECO:0007669"/>
    <property type="project" value="UniProtKB-ARBA"/>
</dbReference>
<feature type="domain" description="NTP pyrophosphohydrolase MazG-like" evidence="6">
    <location>
        <begin position="31"/>
        <end position="104"/>
    </location>
</feature>
<dbReference type="GO" id="GO:0046061">
    <property type="term" value="P:dATP catabolic process"/>
    <property type="evidence" value="ECO:0007669"/>
    <property type="project" value="TreeGrafter"/>
</dbReference>
<dbReference type="CDD" id="cd11529">
    <property type="entry name" value="NTP-PPase_MazG_Cterm"/>
    <property type="match status" value="1"/>
</dbReference>
<dbReference type="GO" id="GO:0046076">
    <property type="term" value="P:dTTP catabolic process"/>
    <property type="evidence" value="ECO:0007669"/>
    <property type="project" value="TreeGrafter"/>
</dbReference>
<dbReference type="FunFam" id="1.10.287.1080:FF:000001">
    <property type="entry name" value="Nucleoside triphosphate pyrophosphohydrolase"/>
    <property type="match status" value="1"/>
</dbReference>
<keyword evidence="7" id="KW-0378">Hydrolase</keyword>
<feature type="domain" description="NTP pyrophosphohydrolase MazG-like" evidence="6">
    <location>
        <begin position="173"/>
        <end position="237"/>
    </location>
</feature>
<evidence type="ECO:0000313" key="8">
    <source>
        <dbReference type="Proteomes" id="UP000823619"/>
    </source>
</evidence>
<feature type="coiled-coil region" evidence="5">
    <location>
        <begin position="168"/>
        <end position="195"/>
    </location>
</feature>
<dbReference type="InterPro" id="IPR048011">
    <property type="entry name" value="NTP-PPase_MazG-like_C"/>
</dbReference>
<evidence type="ECO:0000313" key="7">
    <source>
        <dbReference type="EMBL" id="MBO8444679.1"/>
    </source>
</evidence>
<evidence type="ECO:0000256" key="1">
    <source>
        <dbReference type="ARBA" id="ARBA00052141"/>
    </source>
</evidence>
<dbReference type="EC" id="3.6.1.8" evidence="3"/>
<dbReference type="PANTHER" id="PTHR30522">
    <property type="entry name" value="NUCLEOSIDE TRIPHOSPHATE PYROPHOSPHOHYDROLASE"/>
    <property type="match status" value="1"/>
</dbReference>
<reference evidence="7" key="2">
    <citation type="journal article" date="2021" name="PeerJ">
        <title>Extensive microbial diversity within the chicken gut microbiome revealed by metagenomics and culture.</title>
        <authorList>
            <person name="Gilroy R."/>
            <person name="Ravi A."/>
            <person name="Getino M."/>
            <person name="Pursley I."/>
            <person name="Horton D.L."/>
            <person name="Alikhan N.F."/>
            <person name="Baker D."/>
            <person name="Gharbi K."/>
            <person name="Hall N."/>
            <person name="Watson M."/>
            <person name="Adriaenssens E.M."/>
            <person name="Foster-Nyarko E."/>
            <person name="Jarju S."/>
            <person name="Secka A."/>
            <person name="Antonio M."/>
            <person name="Oren A."/>
            <person name="Chaudhuri R.R."/>
            <person name="La Ragione R."/>
            <person name="Hildebrand F."/>
            <person name="Pallen M.J."/>
        </authorList>
    </citation>
    <scope>NUCLEOTIDE SEQUENCE</scope>
    <source>
        <strain evidence="7">D5-748</strain>
    </source>
</reference>
<dbReference type="GO" id="GO:0047693">
    <property type="term" value="F:ATP diphosphatase activity"/>
    <property type="evidence" value="ECO:0007669"/>
    <property type="project" value="UniProtKB-EC"/>
</dbReference>
<dbReference type="InterPro" id="IPR004518">
    <property type="entry name" value="MazG-like_dom"/>
</dbReference>
<evidence type="ECO:0000259" key="6">
    <source>
        <dbReference type="Pfam" id="PF03819"/>
    </source>
</evidence>
<evidence type="ECO:0000256" key="5">
    <source>
        <dbReference type="SAM" id="Coils"/>
    </source>
</evidence>
<dbReference type="InterPro" id="IPR048015">
    <property type="entry name" value="NTP-PPase_MazG-like_N"/>
</dbReference>
<dbReference type="EMBL" id="JADIMO010000035">
    <property type="protein sequence ID" value="MBO8444679.1"/>
    <property type="molecule type" value="Genomic_DNA"/>
</dbReference>
<dbReference type="SUPFAM" id="SSF101386">
    <property type="entry name" value="all-alpha NTP pyrophosphatases"/>
    <property type="match status" value="2"/>
</dbReference>
<dbReference type="InterPro" id="IPR011551">
    <property type="entry name" value="NTP_PyrPHydrolase_MazG"/>
</dbReference>
<keyword evidence="5" id="KW-0175">Coiled coil</keyword>
<dbReference type="NCBIfam" id="NF007113">
    <property type="entry name" value="PRK09562.1"/>
    <property type="match status" value="1"/>
</dbReference>
<dbReference type="GO" id="GO:0046052">
    <property type="term" value="P:UTP catabolic process"/>
    <property type="evidence" value="ECO:0007669"/>
    <property type="project" value="TreeGrafter"/>
</dbReference>